<evidence type="ECO:0000256" key="4">
    <source>
        <dbReference type="ARBA" id="ARBA00023002"/>
    </source>
</evidence>
<keyword evidence="4" id="KW-0560">Oxidoreductase</keyword>
<protein>
    <submittedName>
        <fullName evidence="8">Taurine dioxygenase</fullName>
    </submittedName>
</protein>
<feature type="region of interest" description="Disordered" evidence="6">
    <location>
        <begin position="185"/>
        <end position="208"/>
    </location>
</feature>
<dbReference type="InterPro" id="IPR051323">
    <property type="entry name" value="AtsK-like"/>
</dbReference>
<keyword evidence="3 8" id="KW-0223">Dioxygenase</keyword>
<dbReference type="Gene3D" id="3.60.130.10">
    <property type="entry name" value="Clavaminate synthase-like"/>
    <property type="match status" value="1"/>
</dbReference>
<dbReference type="GO" id="GO:0005737">
    <property type="term" value="C:cytoplasm"/>
    <property type="evidence" value="ECO:0007669"/>
    <property type="project" value="TreeGrafter"/>
</dbReference>
<dbReference type="Proteomes" id="UP000198615">
    <property type="component" value="Unassembled WGS sequence"/>
</dbReference>
<dbReference type="InterPro" id="IPR042098">
    <property type="entry name" value="TauD-like_sf"/>
</dbReference>
<dbReference type="PANTHER" id="PTHR30468:SF1">
    <property type="entry name" value="ALPHA-KETOGLUTARATE-DEPENDENT SULFONATE DIOXYGENASE"/>
    <property type="match status" value="1"/>
</dbReference>
<dbReference type="RefSeq" id="WP_093152522.1">
    <property type="nucleotide sequence ID" value="NZ_FNBW01000011.1"/>
</dbReference>
<name>A0A8G2BMW3_9PROT</name>
<dbReference type="PANTHER" id="PTHR30468">
    <property type="entry name" value="ALPHA-KETOGLUTARATE-DEPENDENT SULFONATE DIOXYGENASE"/>
    <property type="match status" value="1"/>
</dbReference>
<feature type="compositionally biased region" description="Basic and acidic residues" evidence="6">
    <location>
        <begin position="187"/>
        <end position="196"/>
    </location>
</feature>
<keyword evidence="5" id="KW-0408">Iron</keyword>
<evidence type="ECO:0000256" key="2">
    <source>
        <dbReference type="ARBA" id="ARBA00022723"/>
    </source>
</evidence>
<comment type="caution">
    <text evidence="8">The sequence shown here is derived from an EMBL/GenBank/DDBJ whole genome shotgun (WGS) entry which is preliminary data.</text>
</comment>
<comment type="similarity">
    <text evidence="1">Belongs to the TfdA dioxygenase family.</text>
</comment>
<gene>
    <name evidence="8" type="ORF">SAMN05660686_03628</name>
</gene>
<dbReference type="EMBL" id="FNBW01000011">
    <property type="protein sequence ID" value="SDG17816.1"/>
    <property type="molecule type" value="Genomic_DNA"/>
</dbReference>
<keyword evidence="2" id="KW-0479">Metal-binding</keyword>
<evidence type="ECO:0000259" key="7">
    <source>
        <dbReference type="Pfam" id="PF02668"/>
    </source>
</evidence>
<dbReference type="Pfam" id="PF02668">
    <property type="entry name" value="TauD"/>
    <property type="match status" value="1"/>
</dbReference>
<reference evidence="8 9" key="1">
    <citation type="submission" date="2016-10" db="EMBL/GenBank/DDBJ databases">
        <authorList>
            <person name="Varghese N."/>
            <person name="Submissions S."/>
        </authorList>
    </citation>
    <scope>NUCLEOTIDE SEQUENCE [LARGE SCALE GENOMIC DNA]</scope>
    <source>
        <strain evidence="8 9">DSM 18839</strain>
    </source>
</reference>
<organism evidence="8 9">
    <name type="scientific">Thalassobaculum litoreum DSM 18839</name>
    <dbReference type="NCBI Taxonomy" id="1123362"/>
    <lineage>
        <taxon>Bacteria</taxon>
        <taxon>Pseudomonadati</taxon>
        <taxon>Pseudomonadota</taxon>
        <taxon>Alphaproteobacteria</taxon>
        <taxon>Rhodospirillales</taxon>
        <taxon>Thalassobaculaceae</taxon>
        <taxon>Thalassobaculum</taxon>
    </lineage>
</organism>
<dbReference type="SUPFAM" id="SSF51197">
    <property type="entry name" value="Clavaminate synthase-like"/>
    <property type="match status" value="1"/>
</dbReference>
<evidence type="ECO:0000256" key="5">
    <source>
        <dbReference type="ARBA" id="ARBA00023004"/>
    </source>
</evidence>
<evidence type="ECO:0000256" key="1">
    <source>
        <dbReference type="ARBA" id="ARBA00005896"/>
    </source>
</evidence>
<evidence type="ECO:0000313" key="8">
    <source>
        <dbReference type="EMBL" id="SDG17816.1"/>
    </source>
</evidence>
<dbReference type="InterPro" id="IPR003819">
    <property type="entry name" value="TauD/TfdA-like"/>
</dbReference>
<evidence type="ECO:0000313" key="9">
    <source>
        <dbReference type="Proteomes" id="UP000198615"/>
    </source>
</evidence>
<proteinExistence type="inferred from homology"/>
<sequence>MAAAVEAGSASGSARKFEVRPLHPDFGAEIVGITLEDAVGEAMFAEIYKVFLDRKLILFRDVDLPPSVQVAFARRFGEVQVHVMNQYHGYPDHPEIYLLTNLDAEGRPNGRHPDKGTMYWHTDGSWRPTTGHATMMYSEIVPEEGGETHFADMAAAYDGLSPEWKARLGGLRAFHNLDFSRTRRHGHEPMTEKQKAEVPPVDHPMVRTHPETGRKALFLGDHAEWIDGMDYEAGRALIEEVNALATPDHLVYRHRWQPRECMVWDNRALLHRATGYDPATQRRVMRRCTVLGDRPY</sequence>
<feature type="domain" description="TauD/TfdA-like" evidence="7">
    <location>
        <begin position="18"/>
        <end position="289"/>
    </location>
</feature>
<dbReference type="AlphaFoldDB" id="A0A8G2BMW3"/>
<evidence type="ECO:0000256" key="3">
    <source>
        <dbReference type="ARBA" id="ARBA00022964"/>
    </source>
</evidence>
<dbReference type="GO" id="GO:0006790">
    <property type="term" value="P:sulfur compound metabolic process"/>
    <property type="evidence" value="ECO:0007669"/>
    <property type="project" value="TreeGrafter"/>
</dbReference>
<dbReference type="GO" id="GO:0000908">
    <property type="term" value="F:taurine dioxygenase activity"/>
    <property type="evidence" value="ECO:0007669"/>
    <property type="project" value="TreeGrafter"/>
</dbReference>
<dbReference type="GO" id="GO:0046872">
    <property type="term" value="F:metal ion binding"/>
    <property type="evidence" value="ECO:0007669"/>
    <property type="project" value="UniProtKB-KW"/>
</dbReference>
<accession>A0A8G2BMW3</accession>
<evidence type="ECO:0000256" key="6">
    <source>
        <dbReference type="SAM" id="MobiDB-lite"/>
    </source>
</evidence>
<dbReference type="OrthoDB" id="7346227at2"/>
<keyword evidence="9" id="KW-1185">Reference proteome</keyword>